<dbReference type="Pfam" id="PF16220">
    <property type="entry name" value="DUF4880"/>
    <property type="match status" value="1"/>
</dbReference>
<dbReference type="PANTHER" id="PTHR30273:SF2">
    <property type="entry name" value="PROTEIN FECR"/>
    <property type="match status" value="1"/>
</dbReference>
<evidence type="ECO:0000313" key="4">
    <source>
        <dbReference type="Proteomes" id="UP000198305"/>
    </source>
</evidence>
<dbReference type="InterPro" id="IPR006860">
    <property type="entry name" value="FecR"/>
</dbReference>
<sequence length="325" mass="36208">MGNKSEAAISSKVSRAAAEWLVELQSGQVSQDIREQWQAWRAAHPDHERAWQHIEMLGDKLGGLSPSVAHATLAPRGSFKRRRAIKTLAMLLFAGGSGWVVQDKLPWWQLGADYSTSVGEQQQVVLDDGTVVELNSASAINVAYTPQQRIVMLLHGEIHIVTAHDTQMRPFLVASDQGSMQALGTRFTVRQLTNETDGPIRIAVLEGAVEVSPTDMMTRVRLQAGEQLSFSRHMVTPVETAVPHDTAWLQRMLVVDDMPLGEFLAELGRYRKGSLACDDSIKDLRVSGTYPLEDTDKVIDMLRQSLKLEVRMLTRYWVRLMPALA</sequence>
<evidence type="ECO:0000259" key="2">
    <source>
        <dbReference type="Pfam" id="PF16220"/>
    </source>
</evidence>
<dbReference type="Pfam" id="PF04773">
    <property type="entry name" value="FecR"/>
    <property type="match status" value="1"/>
</dbReference>
<dbReference type="GO" id="GO:0016989">
    <property type="term" value="F:sigma factor antagonist activity"/>
    <property type="evidence" value="ECO:0007669"/>
    <property type="project" value="TreeGrafter"/>
</dbReference>
<dbReference type="RefSeq" id="WP_089375277.1">
    <property type="nucleotide sequence ID" value="NZ_FZOA01000004.1"/>
</dbReference>
<proteinExistence type="predicted"/>
<dbReference type="InterPro" id="IPR032623">
    <property type="entry name" value="FecR_N"/>
</dbReference>
<accession>A0A238ZAZ7</accession>
<dbReference type="PIRSF" id="PIRSF018266">
    <property type="entry name" value="FecR"/>
    <property type="match status" value="1"/>
</dbReference>
<evidence type="ECO:0000313" key="3">
    <source>
        <dbReference type="EMBL" id="SNR80148.1"/>
    </source>
</evidence>
<dbReference type="Gene3D" id="2.60.120.1440">
    <property type="match status" value="1"/>
</dbReference>
<dbReference type="AlphaFoldDB" id="A0A238ZAZ7"/>
<feature type="domain" description="FecR protein" evidence="1">
    <location>
        <begin position="113"/>
        <end position="210"/>
    </location>
</feature>
<dbReference type="InterPro" id="IPR012373">
    <property type="entry name" value="Ferrdict_sens_TM"/>
</dbReference>
<keyword evidence="4" id="KW-1185">Reference proteome</keyword>
<evidence type="ECO:0000259" key="1">
    <source>
        <dbReference type="Pfam" id="PF04773"/>
    </source>
</evidence>
<dbReference type="OrthoDB" id="8534726at2"/>
<dbReference type="EMBL" id="FZOA01000004">
    <property type="protein sequence ID" value="SNR80148.1"/>
    <property type="molecule type" value="Genomic_DNA"/>
</dbReference>
<protein>
    <submittedName>
        <fullName evidence="3">FecR family protein</fullName>
    </submittedName>
</protein>
<dbReference type="PANTHER" id="PTHR30273">
    <property type="entry name" value="PERIPLASMIC SIGNAL SENSOR AND SIGMA FACTOR ACTIVATOR FECR-RELATED"/>
    <property type="match status" value="1"/>
</dbReference>
<dbReference type="Proteomes" id="UP000198305">
    <property type="component" value="Unassembled WGS sequence"/>
</dbReference>
<name>A0A238ZAZ7_9PROT</name>
<reference evidence="4" key="1">
    <citation type="submission" date="2017-06" db="EMBL/GenBank/DDBJ databases">
        <authorList>
            <person name="Varghese N."/>
            <person name="Submissions S."/>
        </authorList>
    </citation>
    <scope>NUCLEOTIDE SEQUENCE [LARGE SCALE GENOMIC DNA]</scope>
    <source>
        <strain evidence="4">Ca-68</strain>
    </source>
</reference>
<gene>
    <name evidence="3" type="ORF">SAMN05192560_1159</name>
</gene>
<organism evidence="3 4">
    <name type="scientific">Methylobacillus rhizosphaerae</name>
    <dbReference type="NCBI Taxonomy" id="551994"/>
    <lineage>
        <taxon>Bacteria</taxon>
        <taxon>Pseudomonadati</taxon>
        <taxon>Pseudomonadota</taxon>
        <taxon>Betaproteobacteria</taxon>
        <taxon>Nitrosomonadales</taxon>
        <taxon>Methylophilaceae</taxon>
        <taxon>Methylobacillus</taxon>
    </lineage>
</organism>
<feature type="domain" description="FecR N-terminal" evidence="2">
    <location>
        <begin position="15"/>
        <end position="57"/>
    </location>
</feature>